<proteinExistence type="predicted"/>
<evidence type="ECO:0000313" key="1">
    <source>
        <dbReference type="EMBL" id="TPG42054.1"/>
    </source>
</evidence>
<dbReference type="STRING" id="29533.SAMN05444387_0852"/>
<protein>
    <submittedName>
        <fullName evidence="1">Uncharacterized protein</fullName>
    </submittedName>
</protein>
<dbReference type="OrthoDB" id="47198at2"/>
<comment type="caution">
    <text evidence="1">The sequence shown here is derived from an EMBL/GenBank/DDBJ whole genome shotgun (WGS) entry which is preliminary data.</text>
</comment>
<evidence type="ECO:0000313" key="2">
    <source>
        <dbReference type="Proteomes" id="UP000319700"/>
    </source>
</evidence>
<dbReference type="EMBL" id="RCZH01000004">
    <property type="protein sequence ID" value="TPG42054.1"/>
    <property type="molecule type" value="Genomic_DNA"/>
</dbReference>
<sequence>MKKYYVNQNEQSNGDHEVHTEDCQYLPNSTNRKYLGEFSSCKPAVDEAKKTYSKSNGCKTCCNTCHTT</sequence>
<organism evidence="1 2">
    <name type="scientific">Flavobacterium pectinovorum</name>
    <dbReference type="NCBI Taxonomy" id="29533"/>
    <lineage>
        <taxon>Bacteria</taxon>
        <taxon>Pseudomonadati</taxon>
        <taxon>Bacteroidota</taxon>
        <taxon>Flavobacteriia</taxon>
        <taxon>Flavobacteriales</taxon>
        <taxon>Flavobacteriaceae</taxon>
        <taxon>Flavobacterium</taxon>
    </lineage>
</organism>
<keyword evidence="2" id="KW-1185">Reference proteome</keyword>
<gene>
    <name evidence="1" type="ORF">EAH81_06940</name>
</gene>
<reference evidence="1 2" key="1">
    <citation type="journal article" date="2019" name="Environ. Microbiol.">
        <title>Species interactions and distinct microbial communities in high Arctic permafrost affected cryosols are associated with the CH4 and CO2 gas fluxes.</title>
        <authorList>
            <person name="Altshuler I."/>
            <person name="Hamel J."/>
            <person name="Turney S."/>
            <person name="Magnuson E."/>
            <person name="Levesque R."/>
            <person name="Greer C."/>
            <person name="Whyte L.G."/>
        </authorList>
    </citation>
    <scope>NUCLEOTIDE SEQUENCE [LARGE SCALE GENOMIC DNA]</scope>
    <source>
        <strain evidence="1 2">42</strain>
    </source>
</reference>
<dbReference type="RefSeq" id="WP_140505206.1">
    <property type="nucleotide sequence ID" value="NZ_RCZH01000004.1"/>
</dbReference>
<accession>A0A502EYG5</accession>
<name>A0A502EYG5_9FLAO</name>
<dbReference type="AlphaFoldDB" id="A0A502EYG5"/>
<dbReference type="Proteomes" id="UP000319700">
    <property type="component" value="Unassembled WGS sequence"/>
</dbReference>